<feature type="domain" description="Metalloenzyme" evidence="14">
    <location>
        <begin position="9"/>
        <end position="469"/>
    </location>
</feature>
<feature type="binding site" evidence="9 13">
    <location>
        <position position="17"/>
    </location>
    <ligand>
        <name>Mn(2+)</name>
        <dbReference type="ChEBI" id="CHEBI:29035"/>
        <label>2</label>
    </ligand>
</feature>
<dbReference type="GO" id="GO:0030145">
    <property type="term" value="F:manganese ion binding"/>
    <property type="evidence" value="ECO:0007669"/>
    <property type="project" value="UniProtKB-UniRule"/>
</dbReference>
<dbReference type="Proteomes" id="UP000701698">
    <property type="component" value="Unassembled WGS sequence"/>
</dbReference>
<comment type="caution">
    <text evidence="16">The sequence shown here is derived from an EMBL/GenBank/DDBJ whole genome shotgun (WGS) entry which is preliminary data.</text>
</comment>
<evidence type="ECO:0000256" key="11">
    <source>
        <dbReference type="PIRSR" id="PIRSR001492-1"/>
    </source>
</evidence>
<dbReference type="InterPro" id="IPR011258">
    <property type="entry name" value="BPG-indep_PGM_N"/>
</dbReference>
<dbReference type="FunFam" id="3.40.1450.10:FF:000002">
    <property type="entry name" value="2,3-bisphosphoglycerate-independent phosphoglycerate mutase"/>
    <property type="match status" value="1"/>
</dbReference>
<dbReference type="HAMAP" id="MF_01038">
    <property type="entry name" value="GpmI"/>
    <property type="match status" value="1"/>
</dbReference>
<name>A0A955LHH1_UNCKA</name>
<feature type="binding site" evidence="9 13">
    <location>
        <position position="451"/>
    </location>
    <ligand>
        <name>Mn(2+)</name>
        <dbReference type="ChEBI" id="CHEBI:29035"/>
        <label>2</label>
    </ligand>
</feature>
<dbReference type="PIRSF" id="PIRSF001492">
    <property type="entry name" value="IPGAM"/>
    <property type="match status" value="1"/>
</dbReference>
<evidence type="ECO:0000256" key="3">
    <source>
        <dbReference type="ARBA" id="ARBA00004798"/>
    </source>
</evidence>
<evidence type="ECO:0000259" key="14">
    <source>
        <dbReference type="Pfam" id="PF01676"/>
    </source>
</evidence>
<evidence type="ECO:0000256" key="8">
    <source>
        <dbReference type="ARBA" id="ARBA00023235"/>
    </source>
</evidence>
<reference evidence="16" key="2">
    <citation type="journal article" date="2021" name="Microbiome">
        <title>Successional dynamics and alternative stable states in a saline activated sludge microbial community over 9 years.</title>
        <authorList>
            <person name="Wang Y."/>
            <person name="Ye J."/>
            <person name="Ju F."/>
            <person name="Liu L."/>
            <person name="Boyd J.A."/>
            <person name="Deng Y."/>
            <person name="Parks D.H."/>
            <person name="Jiang X."/>
            <person name="Yin X."/>
            <person name="Woodcroft B.J."/>
            <person name="Tyson G.W."/>
            <person name="Hugenholtz P."/>
            <person name="Polz M.F."/>
            <person name="Zhang T."/>
        </authorList>
    </citation>
    <scope>NUCLEOTIDE SEQUENCE</scope>
    <source>
        <strain evidence="16">HKST-UBA01</strain>
    </source>
</reference>
<feature type="binding site" evidence="9 12">
    <location>
        <begin position="266"/>
        <end position="269"/>
    </location>
    <ligand>
        <name>substrate</name>
    </ligand>
</feature>
<feature type="binding site" evidence="9 12">
    <location>
        <position position="341"/>
    </location>
    <ligand>
        <name>substrate</name>
    </ligand>
</feature>
<evidence type="ECO:0000256" key="6">
    <source>
        <dbReference type="ARBA" id="ARBA00023152"/>
    </source>
</evidence>
<evidence type="ECO:0000313" key="16">
    <source>
        <dbReference type="EMBL" id="MCA9389886.1"/>
    </source>
</evidence>
<dbReference type="InterPro" id="IPR006124">
    <property type="entry name" value="Metalloenzyme"/>
</dbReference>
<evidence type="ECO:0000256" key="10">
    <source>
        <dbReference type="NCBIfam" id="TIGR01307"/>
    </source>
</evidence>
<dbReference type="GO" id="GO:0004619">
    <property type="term" value="F:phosphoglycerate mutase activity"/>
    <property type="evidence" value="ECO:0007669"/>
    <property type="project" value="UniProtKB-UniRule"/>
</dbReference>
<comment type="similarity">
    <text evidence="4 9">Belongs to the BPG-independent phosphoglycerate mutase family.</text>
</comment>
<organism evidence="16 17">
    <name type="scientific">candidate division WWE3 bacterium</name>
    <dbReference type="NCBI Taxonomy" id="2053526"/>
    <lineage>
        <taxon>Bacteria</taxon>
        <taxon>Katanobacteria</taxon>
    </lineage>
</organism>
<evidence type="ECO:0000256" key="5">
    <source>
        <dbReference type="ARBA" id="ARBA00022723"/>
    </source>
</evidence>
<dbReference type="SUPFAM" id="SSF53649">
    <property type="entry name" value="Alkaline phosphatase-like"/>
    <property type="match status" value="1"/>
</dbReference>
<feature type="binding site" evidence="9 13">
    <location>
        <position position="413"/>
    </location>
    <ligand>
        <name>Mn(2+)</name>
        <dbReference type="ChEBI" id="CHEBI:29035"/>
        <label>1</label>
    </ligand>
</feature>
<proteinExistence type="inferred from homology"/>
<evidence type="ECO:0000256" key="9">
    <source>
        <dbReference type="HAMAP-Rule" id="MF_01038"/>
    </source>
</evidence>
<dbReference type="Pfam" id="PF01676">
    <property type="entry name" value="Metalloenzyme"/>
    <property type="match status" value="1"/>
</dbReference>
<comment type="function">
    <text evidence="2 9">Catalyzes the interconversion of 2-phosphoglycerate and 3-phosphoglycerate.</text>
</comment>
<evidence type="ECO:0000313" key="17">
    <source>
        <dbReference type="Proteomes" id="UP000701698"/>
    </source>
</evidence>
<dbReference type="GO" id="GO:0006096">
    <property type="term" value="P:glycolytic process"/>
    <property type="evidence" value="ECO:0007669"/>
    <property type="project" value="UniProtKB-UniRule"/>
</dbReference>
<dbReference type="CDD" id="cd16010">
    <property type="entry name" value="iPGM"/>
    <property type="match status" value="1"/>
</dbReference>
<keyword evidence="6 9" id="KW-0324">Glycolysis</keyword>
<feature type="binding site" evidence="9 12">
    <location>
        <position position="128"/>
    </location>
    <ligand>
        <name>substrate</name>
    </ligand>
</feature>
<dbReference type="Gene3D" id="3.40.720.10">
    <property type="entry name" value="Alkaline Phosphatase, subunit A"/>
    <property type="match status" value="1"/>
</dbReference>
<evidence type="ECO:0000259" key="15">
    <source>
        <dbReference type="Pfam" id="PF06415"/>
    </source>
</evidence>
<feature type="binding site" evidence="9 13">
    <location>
        <position position="469"/>
    </location>
    <ligand>
        <name>Mn(2+)</name>
        <dbReference type="ChEBI" id="CHEBI:29035"/>
        <label>1</label>
    </ligand>
</feature>
<dbReference type="InterPro" id="IPR017850">
    <property type="entry name" value="Alkaline_phosphatase_core_sf"/>
</dbReference>
<sequence>MSPTHSRPKPLVLIVLDGWGIREESEGNAIAQAQTPYYDSLTSSYPMALLETCGESVGLPEGKAGNSETGHMNIGAGYIVEQDVMRISHQIRSGDFFENTELHAVADHVKQNQSSLHIMGLLSKANVHSEYTHLLALIDFAKKQQIENLYIHVFTDGRDSPPSEGIENIIHLTDYLEENQIGAIASIVGRYYAMDRDKRWDRTKLAYDLLTQGTGTKETDLSEAMHHAYDRGETDEFIKPIVMTDAQGSPLTTIKENDAVIFFNFRTDRPRQLTQAFVRDEFTEFERDVRPNNISYTTMTEYQKDVTVSHVLYPPFHVKNPFAKVISEHGLKQLHMAETEKVAHVTYFFNGGNEDPFEGEERIHIPSNREVATYDQAPEMKAKEITDAAVEAIKEDRFDFILINYANADMVAHSGNIQATIHAVETLDHQLKRLIPLILNSDGVVAITSDHGNAEVLFNVERNEIDTEHNV</sequence>
<feature type="binding site" evidence="9 12">
    <location>
        <position position="190"/>
    </location>
    <ligand>
        <name>substrate</name>
    </ligand>
</feature>
<evidence type="ECO:0000256" key="2">
    <source>
        <dbReference type="ARBA" id="ARBA00002315"/>
    </source>
</evidence>
<evidence type="ECO:0000256" key="7">
    <source>
        <dbReference type="ARBA" id="ARBA00023211"/>
    </source>
</evidence>
<dbReference type="SUPFAM" id="SSF64158">
    <property type="entry name" value="2,3-Bisphosphoglycerate-independent phosphoglycerate mutase, substrate-binding domain"/>
    <property type="match status" value="1"/>
</dbReference>
<feature type="domain" description="BPG-independent PGAM N-terminal" evidence="15">
    <location>
        <begin position="87"/>
        <end position="304"/>
    </location>
</feature>
<dbReference type="NCBIfam" id="TIGR01307">
    <property type="entry name" value="pgm_bpd_ind"/>
    <property type="match status" value="1"/>
</dbReference>
<protein>
    <recommendedName>
        <fullName evidence="9 10">2,3-bisphosphoglycerate-independent phosphoglycerate mutase</fullName>
        <shortName evidence="9">BPG-independent PGAM</shortName>
        <shortName evidence="9">Phosphoglyceromutase</shortName>
        <shortName evidence="9">iPGM</shortName>
        <ecNumber evidence="9 10">5.4.2.12</ecNumber>
    </recommendedName>
</protein>
<dbReference type="AlphaFoldDB" id="A0A955LHH1"/>
<keyword evidence="8 9" id="KW-0413">Isomerase</keyword>
<dbReference type="GO" id="GO:0006007">
    <property type="term" value="P:glucose catabolic process"/>
    <property type="evidence" value="ECO:0007669"/>
    <property type="project" value="InterPro"/>
</dbReference>
<feature type="binding site" evidence="9 13">
    <location>
        <position position="67"/>
    </location>
    <ligand>
        <name>Mn(2+)</name>
        <dbReference type="ChEBI" id="CHEBI:29035"/>
        <label>2</label>
    </ligand>
</feature>
<keyword evidence="5 9" id="KW-0479">Metal-binding</keyword>
<dbReference type="EMBL" id="JAGQKX010000008">
    <property type="protein sequence ID" value="MCA9389886.1"/>
    <property type="molecule type" value="Genomic_DNA"/>
</dbReference>
<comment type="cofactor">
    <cofactor evidence="9">
        <name>Mn(2+)</name>
        <dbReference type="ChEBI" id="CHEBI:29035"/>
    </cofactor>
    <text evidence="9">Binds 2 manganese ions per subunit.</text>
</comment>
<accession>A0A955LHH1</accession>
<keyword evidence="7 9" id="KW-0464">Manganese</keyword>
<dbReference type="PANTHER" id="PTHR31637">
    <property type="entry name" value="2,3-BISPHOSPHOGLYCERATE-INDEPENDENT PHOSPHOGLYCERATE MUTASE"/>
    <property type="match status" value="1"/>
</dbReference>
<dbReference type="InterPro" id="IPR005995">
    <property type="entry name" value="Pgm_bpd_ind"/>
</dbReference>
<dbReference type="EC" id="5.4.2.12" evidence="9 10"/>
<comment type="subunit">
    <text evidence="9">Monomer.</text>
</comment>
<evidence type="ECO:0000256" key="1">
    <source>
        <dbReference type="ARBA" id="ARBA00000370"/>
    </source>
</evidence>
<feature type="binding site" evidence="9 12">
    <location>
        <begin position="158"/>
        <end position="159"/>
    </location>
    <ligand>
        <name>substrate</name>
    </ligand>
</feature>
<gene>
    <name evidence="9 16" type="primary">gpmI</name>
    <name evidence="16" type="ORF">KC571_00620</name>
</gene>
<dbReference type="Gene3D" id="3.40.1450.10">
    <property type="entry name" value="BPG-independent phosphoglycerate mutase, domain B"/>
    <property type="match status" value="1"/>
</dbReference>
<comment type="pathway">
    <text evidence="3 9">Carbohydrate degradation; glycolysis; pyruvate from D-glyceraldehyde 3-phosphate: step 3/5.</text>
</comment>
<feature type="binding site" evidence="9 13">
    <location>
        <position position="409"/>
    </location>
    <ligand>
        <name>Mn(2+)</name>
        <dbReference type="ChEBI" id="CHEBI:29035"/>
        <label>1</label>
    </ligand>
</feature>
<feature type="active site" description="Phosphoserine intermediate" evidence="9 11">
    <location>
        <position position="67"/>
    </location>
</feature>
<dbReference type="GO" id="GO:0005829">
    <property type="term" value="C:cytosol"/>
    <property type="evidence" value="ECO:0007669"/>
    <property type="project" value="TreeGrafter"/>
</dbReference>
<evidence type="ECO:0000256" key="4">
    <source>
        <dbReference type="ARBA" id="ARBA00008819"/>
    </source>
</evidence>
<evidence type="ECO:0000256" key="12">
    <source>
        <dbReference type="PIRSR" id="PIRSR001492-2"/>
    </source>
</evidence>
<evidence type="ECO:0000256" key="13">
    <source>
        <dbReference type="PIRSR" id="PIRSR001492-3"/>
    </source>
</evidence>
<dbReference type="InterPro" id="IPR036646">
    <property type="entry name" value="PGAM_B_sf"/>
</dbReference>
<dbReference type="Pfam" id="PF06415">
    <property type="entry name" value="iPGM_N"/>
    <property type="match status" value="1"/>
</dbReference>
<dbReference type="PANTHER" id="PTHR31637:SF0">
    <property type="entry name" value="2,3-BISPHOSPHOGLYCERATE-INDEPENDENT PHOSPHOGLYCERATE MUTASE"/>
    <property type="match status" value="1"/>
</dbReference>
<feature type="binding site" evidence="9 13">
    <location>
        <position position="450"/>
    </location>
    <ligand>
        <name>Mn(2+)</name>
        <dbReference type="ChEBI" id="CHEBI:29035"/>
        <label>2</label>
    </ligand>
</feature>
<reference evidence="16" key="1">
    <citation type="submission" date="2020-04" db="EMBL/GenBank/DDBJ databases">
        <authorList>
            <person name="Zhang T."/>
        </authorList>
    </citation>
    <scope>NUCLEOTIDE SEQUENCE</scope>
    <source>
        <strain evidence="16">HKST-UBA01</strain>
    </source>
</reference>
<feature type="binding site" evidence="9 12">
    <location>
        <position position="196"/>
    </location>
    <ligand>
        <name>substrate</name>
    </ligand>
</feature>
<comment type="catalytic activity">
    <reaction evidence="1 9">
        <text>(2R)-2-phosphoglycerate = (2R)-3-phosphoglycerate</text>
        <dbReference type="Rhea" id="RHEA:15901"/>
        <dbReference type="ChEBI" id="CHEBI:58272"/>
        <dbReference type="ChEBI" id="CHEBI:58289"/>
        <dbReference type="EC" id="5.4.2.12"/>
    </reaction>
</comment>